<protein>
    <submittedName>
        <fullName evidence="1">Uncharacterized protein</fullName>
    </submittedName>
</protein>
<dbReference type="GeneID" id="81625116"/>
<evidence type="ECO:0000313" key="2">
    <source>
        <dbReference type="Proteomes" id="UP001148312"/>
    </source>
</evidence>
<dbReference type="RefSeq" id="XP_056790061.1">
    <property type="nucleotide sequence ID" value="XM_056934867.1"/>
</dbReference>
<comment type="caution">
    <text evidence="1">The sequence shown here is derived from an EMBL/GenBank/DDBJ whole genome shotgun (WGS) entry which is preliminary data.</text>
</comment>
<gene>
    <name evidence="1" type="ORF">N7539_005265</name>
</gene>
<dbReference type="AlphaFoldDB" id="A0A9W9X6P1"/>
<proteinExistence type="predicted"/>
<accession>A0A9W9X6P1</accession>
<reference evidence="1" key="2">
    <citation type="journal article" date="2023" name="IMA Fungus">
        <title>Comparative genomic study of the Penicillium genus elucidates a diverse pangenome and 15 lateral gene transfer events.</title>
        <authorList>
            <person name="Petersen C."/>
            <person name="Sorensen T."/>
            <person name="Nielsen M.R."/>
            <person name="Sondergaard T.E."/>
            <person name="Sorensen J.L."/>
            <person name="Fitzpatrick D.A."/>
            <person name="Frisvad J.C."/>
            <person name="Nielsen K.L."/>
        </authorList>
    </citation>
    <scope>NUCLEOTIDE SEQUENCE</scope>
    <source>
        <strain evidence="1">IBT 30728</strain>
    </source>
</reference>
<dbReference type="Proteomes" id="UP001148312">
    <property type="component" value="Unassembled WGS sequence"/>
</dbReference>
<name>A0A9W9X6P1_9EURO</name>
<dbReference type="EMBL" id="JAPWDQ010000005">
    <property type="protein sequence ID" value="KAJ5485277.1"/>
    <property type="molecule type" value="Genomic_DNA"/>
</dbReference>
<sequence length="65" mass="7397">MREPPGFYRGVSLIVRFLSLLRRPISSFSLLALIISTQSAKSSTRLGNILISFENENILIDFIKR</sequence>
<keyword evidence="2" id="KW-1185">Reference proteome</keyword>
<organism evidence="1 2">
    <name type="scientific">Penicillium diatomitis</name>
    <dbReference type="NCBI Taxonomy" id="2819901"/>
    <lineage>
        <taxon>Eukaryota</taxon>
        <taxon>Fungi</taxon>
        <taxon>Dikarya</taxon>
        <taxon>Ascomycota</taxon>
        <taxon>Pezizomycotina</taxon>
        <taxon>Eurotiomycetes</taxon>
        <taxon>Eurotiomycetidae</taxon>
        <taxon>Eurotiales</taxon>
        <taxon>Aspergillaceae</taxon>
        <taxon>Penicillium</taxon>
    </lineage>
</organism>
<reference evidence="1" key="1">
    <citation type="submission" date="2022-12" db="EMBL/GenBank/DDBJ databases">
        <authorList>
            <person name="Petersen C."/>
        </authorList>
    </citation>
    <scope>NUCLEOTIDE SEQUENCE</scope>
    <source>
        <strain evidence="1">IBT 30728</strain>
    </source>
</reference>
<evidence type="ECO:0000313" key="1">
    <source>
        <dbReference type="EMBL" id="KAJ5485277.1"/>
    </source>
</evidence>